<dbReference type="RefSeq" id="WP_125319508.1">
    <property type="nucleotide sequence ID" value="NZ_AP024889.1"/>
</dbReference>
<evidence type="ECO:0000259" key="1">
    <source>
        <dbReference type="Pfam" id="PF06114"/>
    </source>
</evidence>
<sequence length="165" mass="18653">MTKSLEWKKITENQRKVILDSHGSYPIAVGKLAKSFGIVLKKATLEGNLAGEIKEVDGIVTVRVNSHDVKARQRYTIAHEIAHFLLHRQYLSDGIQDTPLYRSHLSNRIEREADALAADILMPMEIVQPLMDENSKEYKGERLYEVVADSLEVSKTALKIRLGVE</sequence>
<dbReference type="OrthoDB" id="9794834at2"/>
<dbReference type="Proteomes" id="UP000269041">
    <property type="component" value="Unassembled WGS sequence"/>
</dbReference>
<feature type="domain" description="IrrE N-terminal-like" evidence="1">
    <location>
        <begin position="59"/>
        <end position="162"/>
    </location>
</feature>
<comment type="caution">
    <text evidence="2">The sequence shown here is derived from an EMBL/GenBank/DDBJ whole genome shotgun (WGS) entry which is preliminary data.</text>
</comment>
<name>A0A427U7Z0_9VIBR</name>
<accession>A0A427U7Z0</accession>
<gene>
    <name evidence="2" type="ORF">EJA03_01685</name>
</gene>
<keyword evidence="3" id="KW-1185">Reference proteome</keyword>
<protein>
    <submittedName>
        <fullName evidence="2">ImmA/IrrE family metallo-endopeptidase</fullName>
    </submittedName>
</protein>
<proteinExistence type="predicted"/>
<reference evidence="2 3" key="1">
    <citation type="submission" date="2018-12" db="EMBL/GenBank/DDBJ databases">
        <title>Genomic taxonomy of the Vibrionaceae family.</title>
        <authorList>
            <person name="Gomez-Gil B."/>
            <person name="Enciso-Ibarra K."/>
        </authorList>
    </citation>
    <scope>NUCLEOTIDE SEQUENCE [LARGE SCALE GENOMIC DNA]</scope>
    <source>
        <strain evidence="2 3">CAIM 594</strain>
    </source>
</reference>
<dbReference type="AlphaFoldDB" id="A0A427U7Z0"/>
<dbReference type="Pfam" id="PF06114">
    <property type="entry name" value="Peptidase_M78"/>
    <property type="match status" value="1"/>
</dbReference>
<organism evidence="2 3">
    <name type="scientific">Vibrio pectenicida</name>
    <dbReference type="NCBI Taxonomy" id="62763"/>
    <lineage>
        <taxon>Bacteria</taxon>
        <taxon>Pseudomonadati</taxon>
        <taxon>Pseudomonadota</taxon>
        <taxon>Gammaproteobacteria</taxon>
        <taxon>Vibrionales</taxon>
        <taxon>Vibrionaceae</taxon>
        <taxon>Vibrio</taxon>
    </lineage>
</organism>
<dbReference type="InterPro" id="IPR010359">
    <property type="entry name" value="IrrE_HExxH"/>
</dbReference>
<dbReference type="EMBL" id="RSFA01000003">
    <property type="protein sequence ID" value="RSD32818.1"/>
    <property type="molecule type" value="Genomic_DNA"/>
</dbReference>
<dbReference type="PANTHER" id="PTHR43236:SF2">
    <property type="entry name" value="BLL0069 PROTEIN"/>
    <property type="match status" value="1"/>
</dbReference>
<evidence type="ECO:0000313" key="2">
    <source>
        <dbReference type="EMBL" id="RSD32818.1"/>
    </source>
</evidence>
<evidence type="ECO:0000313" key="3">
    <source>
        <dbReference type="Proteomes" id="UP000269041"/>
    </source>
</evidence>
<dbReference type="InterPro" id="IPR052345">
    <property type="entry name" value="Rad_response_metalloprotease"/>
</dbReference>
<dbReference type="PANTHER" id="PTHR43236">
    <property type="entry name" value="ANTITOXIN HIGA1"/>
    <property type="match status" value="1"/>
</dbReference>
<dbReference type="Gene3D" id="1.10.10.2910">
    <property type="match status" value="1"/>
</dbReference>